<dbReference type="Proteomes" id="UP001209878">
    <property type="component" value="Unassembled WGS sequence"/>
</dbReference>
<sequence>MEMPSLNRSMAPLQEYLLQGSILDKHRGPFLHRLNGLCDVVSEMPEKFHDHEMVYHLKGVGVQPMVFRVRRALDHPDSPWHVRYVGQPEIGDKTRQTLVRSYIDVGTSDNISLFLTEMGFKQDHEYVAKGYIFRKGRMKIVVSKIYRMPHQGNTETLDVVSESHVVELSVLAPHGQDQVQEDMKNFAEQLKPLIQLEKIDHKRLQ</sequence>
<dbReference type="Pfam" id="PF09637">
    <property type="entry name" value="Med18"/>
    <property type="match status" value="1"/>
</dbReference>
<dbReference type="GO" id="GO:0006357">
    <property type="term" value="P:regulation of transcription by RNA polymerase II"/>
    <property type="evidence" value="ECO:0007669"/>
    <property type="project" value="InterPro"/>
</dbReference>
<accession>A0AAD9P9A7</accession>
<evidence type="ECO:0000256" key="5">
    <source>
        <dbReference type="ARBA" id="ARBA00023159"/>
    </source>
</evidence>
<keyword evidence="12" id="KW-1185">Reference proteome</keyword>
<evidence type="ECO:0000256" key="2">
    <source>
        <dbReference type="ARBA" id="ARBA00009814"/>
    </source>
</evidence>
<evidence type="ECO:0000256" key="1">
    <source>
        <dbReference type="ARBA" id="ARBA00004123"/>
    </source>
</evidence>
<dbReference type="GO" id="GO:0003712">
    <property type="term" value="F:transcription coregulator activity"/>
    <property type="evidence" value="ECO:0007669"/>
    <property type="project" value="InterPro"/>
</dbReference>
<evidence type="ECO:0000256" key="6">
    <source>
        <dbReference type="ARBA" id="ARBA00023163"/>
    </source>
</evidence>
<name>A0AAD9P9A7_RIDPI</name>
<dbReference type="EMBL" id="JAODUO010000078">
    <property type="protein sequence ID" value="KAK2190504.1"/>
    <property type="molecule type" value="Genomic_DNA"/>
</dbReference>
<comment type="similarity">
    <text evidence="2 10">Belongs to the Mediator complex subunit 18 family.</text>
</comment>
<dbReference type="GO" id="GO:0070847">
    <property type="term" value="C:core mediator complex"/>
    <property type="evidence" value="ECO:0007669"/>
    <property type="project" value="TreeGrafter"/>
</dbReference>
<comment type="subcellular location">
    <subcellularLocation>
        <location evidence="1 10">Nucleus</location>
    </subcellularLocation>
</comment>
<reference evidence="11" key="1">
    <citation type="journal article" date="2023" name="Mol. Biol. Evol.">
        <title>Third-Generation Sequencing Reveals the Adaptive Role of the Epigenome in Three Deep-Sea Polychaetes.</title>
        <authorList>
            <person name="Perez M."/>
            <person name="Aroh O."/>
            <person name="Sun Y."/>
            <person name="Lan Y."/>
            <person name="Juniper S.K."/>
            <person name="Young C.R."/>
            <person name="Angers B."/>
            <person name="Qian P.Y."/>
        </authorList>
    </citation>
    <scope>NUCLEOTIDE SEQUENCE</scope>
    <source>
        <strain evidence="11">R07B-5</strain>
    </source>
</reference>
<evidence type="ECO:0000256" key="3">
    <source>
        <dbReference type="ARBA" id="ARBA00019612"/>
    </source>
</evidence>
<dbReference type="PANTHER" id="PTHR13321:SF2">
    <property type="entry name" value="MEDIATOR OF RNA POLYMERASE II TRANSCRIPTION SUBUNIT 18"/>
    <property type="match status" value="1"/>
</dbReference>
<proteinExistence type="inferred from homology"/>
<comment type="caution">
    <text evidence="11">The sequence shown here is derived from an EMBL/GenBank/DDBJ whole genome shotgun (WGS) entry which is preliminary data.</text>
</comment>
<dbReference type="GO" id="GO:0016592">
    <property type="term" value="C:mediator complex"/>
    <property type="evidence" value="ECO:0007669"/>
    <property type="project" value="InterPro"/>
</dbReference>
<keyword evidence="5 10" id="KW-0010">Activator</keyword>
<comment type="subunit">
    <text evidence="10">Component of the Mediator complex.</text>
</comment>
<evidence type="ECO:0000313" key="12">
    <source>
        <dbReference type="Proteomes" id="UP001209878"/>
    </source>
</evidence>
<dbReference type="Gene3D" id="2.40.320.10">
    <property type="entry name" value="Hypothetical Protein Pfu-838710-001"/>
    <property type="match status" value="1"/>
</dbReference>
<protein>
    <recommendedName>
        <fullName evidence="3 10">Mediator of RNA polymerase II transcription subunit 18</fullName>
    </recommendedName>
    <alternativeName>
        <fullName evidence="9 10">Mediator complex subunit 18</fullName>
    </alternativeName>
</protein>
<dbReference type="GO" id="GO:0006369">
    <property type="term" value="P:termination of RNA polymerase II transcription"/>
    <property type="evidence" value="ECO:0007669"/>
    <property type="project" value="TreeGrafter"/>
</dbReference>
<evidence type="ECO:0000256" key="4">
    <source>
        <dbReference type="ARBA" id="ARBA00023015"/>
    </source>
</evidence>
<keyword evidence="7 10" id="KW-0539">Nucleus</keyword>
<gene>
    <name evidence="10" type="primary">MED18</name>
    <name evidence="11" type="ORF">NP493_78g07038</name>
</gene>
<dbReference type="PANTHER" id="PTHR13321">
    <property type="entry name" value="MEDIATOR OF RNA POLYMERASE II TRANSCRIPTION, SUBUNIT 18"/>
    <property type="match status" value="1"/>
</dbReference>
<evidence type="ECO:0000256" key="8">
    <source>
        <dbReference type="ARBA" id="ARBA00025687"/>
    </source>
</evidence>
<evidence type="ECO:0000313" key="11">
    <source>
        <dbReference type="EMBL" id="KAK2190504.1"/>
    </source>
</evidence>
<evidence type="ECO:0000256" key="10">
    <source>
        <dbReference type="RuleBase" id="RU364150"/>
    </source>
</evidence>
<dbReference type="FunFam" id="2.40.320.10:FF:000001">
    <property type="entry name" value="Mediator of RNA polymerase II transcription subunit 18"/>
    <property type="match status" value="1"/>
</dbReference>
<dbReference type="AlphaFoldDB" id="A0AAD9P9A7"/>
<dbReference type="InterPro" id="IPR019095">
    <property type="entry name" value="Mediator_Med18"/>
</dbReference>
<organism evidence="11 12">
    <name type="scientific">Ridgeia piscesae</name>
    <name type="common">Tubeworm</name>
    <dbReference type="NCBI Taxonomy" id="27915"/>
    <lineage>
        <taxon>Eukaryota</taxon>
        <taxon>Metazoa</taxon>
        <taxon>Spiralia</taxon>
        <taxon>Lophotrochozoa</taxon>
        <taxon>Annelida</taxon>
        <taxon>Polychaeta</taxon>
        <taxon>Sedentaria</taxon>
        <taxon>Canalipalpata</taxon>
        <taxon>Sabellida</taxon>
        <taxon>Siboglinidae</taxon>
        <taxon>Ridgeia</taxon>
    </lineage>
</organism>
<comment type="function">
    <text evidence="8 10">Component of the Mediator complex, a coactivator involved in the regulated transcription of nearly all RNA polymerase II-dependent genes. Mediator functions as a bridge to convey information from gene-specific regulatory proteins to the basal RNA polymerase II transcription machinery. Mediator is recruited to promoters by direct interactions with regulatory proteins and serves as a scaffold for the assembly of a functional preinitiation complex with RNA polymerase II and the general transcription factors.</text>
</comment>
<evidence type="ECO:0000256" key="9">
    <source>
        <dbReference type="ARBA" id="ARBA00032012"/>
    </source>
</evidence>
<keyword evidence="6 10" id="KW-0804">Transcription</keyword>
<evidence type="ECO:0000256" key="7">
    <source>
        <dbReference type="ARBA" id="ARBA00023242"/>
    </source>
</evidence>
<keyword evidence="4 10" id="KW-0805">Transcription regulation</keyword>